<dbReference type="InterPro" id="IPR012334">
    <property type="entry name" value="Pectin_lyas_fold"/>
</dbReference>
<dbReference type="InterPro" id="IPR036514">
    <property type="entry name" value="SGNH_hydro_sf"/>
</dbReference>
<keyword evidence="7" id="KW-1185">Reference proteome</keyword>
<evidence type="ECO:0000259" key="5">
    <source>
        <dbReference type="Pfam" id="PF01095"/>
    </source>
</evidence>
<protein>
    <recommendedName>
        <fullName evidence="5">Pectinesterase catalytic domain-containing protein</fullName>
    </recommendedName>
</protein>
<dbReference type="InterPro" id="IPR001087">
    <property type="entry name" value="GDSL"/>
</dbReference>
<feature type="chain" id="PRO_5046701797" description="Pectinesterase catalytic domain-containing protein" evidence="4">
    <location>
        <begin position="24"/>
        <end position="709"/>
    </location>
</feature>
<dbReference type="PROSITE" id="PS51257">
    <property type="entry name" value="PROKAR_LIPOPROTEIN"/>
    <property type="match status" value="1"/>
</dbReference>
<evidence type="ECO:0000313" key="6">
    <source>
        <dbReference type="EMBL" id="MCF2562679.1"/>
    </source>
</evidence>
<comment type="similarity">
    <text evidence="1">Belongs to the 'GDSL' lipolytic enzyme family.</text>
</comment>
<dbReference type="RefSeq" id="WP_301637280.1">
    <property type="nucleotide sequence ID" value="NZ_JADYTN010000001.1"/>
</dbReference>
<organism evidence="6 7">
    <name type="scientific">Xylanibacter brevis</name>
    <dbReference type="NCBI Taxonomy" id="83231"/>
    <lineage>
        <taxon>Bacteria</taxon>
        <taxon>Pseudomonadati</taxon>
        <taxon>Bacteroidota</taxon>
        <taxon>Bacteroidia</taxon>
        <taxon>Bacteroidales</taxon>
        <taxon>Prevotellaceae</taxon>
        <taxon>Xylanibacter</taxon>
    </lineage>
</organism>
<dbReference type="EMBL" id="JADYTN010000001">
    <property type="protein sequence ID" value="MCF2562679.1"/>
    <property type="molecule type" value="Genomic_DNA"/>
</dbReference>
<evidence type="ECO:0000256" key="1">
    <source>
        <dbReference type="ARBA" id="ARBA00008668"/>
    </source>
</evidence>
<feature type="domain" description="Pectinesterase catalytic" evidence="5">
    <location>
        <begin position="420"/>
        <end position="574"/>
    </location>
</feature>
<feature type="signal peptide" evidence="4">
    <location>
        <begin position="1"/>
        <end position="23"/>
    </location>
</feature>
<keyword evidence="3" id="KW-0063">Aspartyl esterase</keyword>
<keyword evidence="2" id="KW-0378">Hydrolase</keyword>
<evidence type="ECO:0000313" key="7">
    <source>
        <dbReference type="Proteomes" id="UP001200470"/>
    </source>
</evidence>
<sequence length="709" mass="79123">MKQQLTRVAVCIIAILLGCNIQAAKKVFTLGDSTMAPYDVNTTKMRGWGMYFGNFLTHGWVSLNYAKGGRDSRAGYNELWQNAKDSVGSGDYVLIQFGHNDEKFNGMDNQELQTFYATQGNDAQLATVRKDKRGTIPHSTYKEWLRKIIREVKAKGATPVLISPVCRCYFGADHKITRAGQHDLGDKFDALHQDTIMTQQHIDSDNHDMDYPYHMRQLAKEEHISFVDMTTATKNLYEQYGSFDACYAALFDKGTTTDKTHYNKKGAMAAAQLCAQLLKEQGILAKHITIPTETKHAYDAVVSTTAELCHAIAAANSRKDQQTRYRILVKKGTYKMPTGAMKHYKHTGKDRTTVLWEGDLPDPITYITAANLSLIGEDRDATIITQDISNDSSMLFKGPFGTAHKYETIRYSPVFQLTDAAVGTYFQDITIKSGIEDRLGRNLAVYDCATNTIYKNTLLYGYQDTWTSSNEQGLYYFEGGQVRGRTDYLCGKGDAYFNQLELLQIAGGYTAVPSKPKNVGWVFKNCTISASGNDVDGTYTLGRPWGKATPVAVFIDTRMNVKPTTLGWNEMHDGWPARFAEWNSRDCNGVTIETAGRKTIFANSHENNPTLTEKEADTYSNMNRMFGDWQPTDDTKQAAIPVDIRVNAGVLTWSKSYDTWLWAICKDGNVIDFTEQPTYTAKQAGIYSVRAANPMGGLSAPSATVTVTL</sequence>
<dbReference type="InterPro" id="IPR037459">
    <property type="entry name" value="RhgT-like"/>
</dbReference>
<dbReference type="PANTHER" id="PTHR43695">
    <property type="entry name" value="PUTATIVE (AFU_ORTHOLOGUE AFUA_2G17250)-RELATED"/>
    <property type="match status" value="1"/>
</dbReference>
<evidence type="ECO:0000256" key="2">
    <source>
        <dbReference type="ARBA" id="ARBA00022801"/>
    </source>
</evidence>
<dbReference type="Pfam" id="PF01095">
    <property type="entry name" value="Pectinesterase"/>
    <property type="match status" value="1"/>
</dbReference>
<dbReference type="Gene3D" id="2.160.20.10">
    <property type="entry name" value="Single-stranded right-handed beta-helix, Pectin lyase-like"/>
    <property type="match status" value="1"/>
</dbReference>
<name>A0ABS9CD94_9BACT</name>
<gene>
    <name evidence="6" type="ORF">I6E12_00920</name>
</gene>
<comment type="caution">
    <text evidence="6">The sequence shown here is derived from an EMBL/GenBank/DDBJ whole genome shotgun (WGS) entry which is preliminary data.</text>
</comment>
<keyword evidence="4" id="KW-0732">Signal</keyword>
<dbReference type="Proteomes" id="UP001200470">
    <property type="component" value="Unassembled WGS sequence"/>
</dbReference>
<dbReference type="SUPFAM" id="SSF51126">
    <property type="entry name" value="Pectin lyase-like"/>
    <property type="match status" value="1"/>
</dbReference>
<dbReference type="SUPFAM" id="SSF52266">
    <property type="entry name" value="SGNH hydrolase"/>
    <property type="match status" value="1"/>
</dbReference>
<evidence type="ECO:0000256" key="3">
    <source>
        <dbReference type="ARBA" id="ARBA00023085"/>
    </source>
</evidence>
<dbReference type="Pfam" id="PF00657">
    <property type="entry name" value="Lipase_GDSL"/>
    <property type="match status" value="1"/>
</dbReference>
<reference evidence="6 7" key="1">
    <citation type="submission" date="2020-12" db="EMBL/GenBank/DDBJ databases">
        <title>Whole genome sequences of gut porcine anaerobes.</title>
        <authorList>
            <person name="Kubasova T."/>
            <person name="Jahodarova E."/>
            <person name="Rychlik I."/>
        </authorList>
    </citation>
    <scope>NUCLEOTIDE SEQUENCE [LARGE SCALE GENOMIC DNA]</scope>
    <source>
        <strain evidence="6 7">An925</strain>
    </source>
</reference>
<accession>A0ABS9CD94</accession>
<dbReference type="PANTHER" id="PTHR43695:SF1">
    <property type="entry name" value="RHAMNOGALACTURONAN ACETYLESTERASE"/>
    <property type="match status" value="1"/>
</dbReference>
<proteinExistence type="inferred from homology"/>
<evidence type="ECO:0000256" key="4">
    <source>
        <dbReference type="SAM" id="SignalP"/>
    </source>
</evidence>
<dbReference type="Gene3D" id="3.40.50.1110">
    <property type="entry name" value="SGNH hydrolase"/>
    <property type="match status" value="1"/>
</dbReference>
<dbReference type="InterPro" id="IPR011050">
    <property type="entry name" value="Pectin_lyase_fold/virulence"/>
</dbReference>
<dbReference type="InterPro" id="IPR000070">
    <property type="entry name" value="Pectinesterase_cat"/>
</dbReference>